<proteinExistence type="predicted"/>
<dbReference type="Proteomes" id="UP000824099">
    <property type="component" value="Unassembled WGS sequence"/>
</dbReference>
<reference evidence="1" key="1">
    <citation type="submission" date="2020-10" db="EMBL/GenBank/DDBJ databases">
        <authorList>
            <person name="Gilroy R."/>
        </authorList>
    </citation>
    <scope>NUCLEOTIDE SEQUENCE</scope>
    <source>
        <strain evidence="1">CHK160-1198</strain>
    </source>
</reference>
<name>A0A9D1MQ00_9FIRM</name>
<dbReference type="AlphaFoldDB" id="A0A9D1MQ00"/>
<organism evidence="1 2">
    <name type="scientific">Candidatus Avacidaminococcus intestinavium</name>
    <dbReference type="NCBI Taxonomy" id="2840684"/>
    <lineage>
        <taxon>Bacteria</taxon>
        <taxon>Bacillati</taxon>
        <taxon>Bacillota</taxon>
        <taxon>Negativicutes</taxon>
        <taxon>Acidaminococcales</taxon>
        <taxon>Acidaminococcaceae</taxon>
        <taxon>Acidaminococcaceae incertae sedis</taxon>
        <taxon>Candidatus Avacidaminococcus</taxon>
    </lineage>
</organism>
<sequence length="103" mass="11752">MDTLANEFIQTGFWEDLTEEENITIFGMDFPTQNAYIIITDSDGRTPLTSSSSLVVAAYDLDDCFLWAKEIADYPSLKELLNLYPAQSIELFQNLKNYSLPKK</sequence>
<evidence type="ECO:0000313" key="2">
    <source>
        <dbReference type="Proteomes" id="UP000824099"/>
    </source>
</evidence>
<gene>
    <name evidence="1" type="ORF">IAB06_03835</name>
</gene>
<accession>A0A9D1MQ00</accession>
<dbReference type="EMBL" id="DVNI01000056">
    <property type="protein sequence ID" value="HIU64156.1"/>
    <property type="molecule type" value="Genomic_DNA"/>
</dbReference>
<evidence type="ECO:0000313" key="1">
    <source>
        <dbReference type="EMBL" id="HIU64156.1"/>
    </source>
</evidence>
<reference evidence="1" key="2">
    <citation type="journal article" date="2021" name="PeerJ">
        <title>Extensive microbial diversity within the chicken gut microbiome revealed by metagenomics and culture.</title>
        <authorList>
            <person name="Gilroy R."/>
            <person name="Ravi A."/>
            <person name="Getino M."/>
            <person name="Pursley I."/>
            <person name="Horton D.L."/>
            <person name="Alikhan N.F."/>
            <person name="Baker D."/>
            <person name="Gharbi K."/>
            <person name="Hall N."/>
            <person name="Watson M."/>
            <person name="Adriaenssens E.M."/>
            <person name="Foster-Nyarko E."/>
            <person name="Jarju S."/>
            <person name="Secka A."/>
            <person name="Antonio M."/>
            <person name="Oren A."/>
            <person name="Chaudhuri R.R."/>
            <person name="La Ragione R."/>
            <person name="Hildebrand F."/>
            <person name="Pallen M.J."/>
        </authorList>
    </citation>
    <scope>NUCLEOTIDE SEQUENCE</scope>
    <source>
        <strain evidence="1">CHK160-1198</strain>
    </source>
</reference>
<protein>
    <submittedName>
        <fullName evidence="1">Uncharacterized protein</fullName>
    </submittedName>
</protein>
<comment type="caution">
    <text evidence="1">The sequence shown here is derived from an EMBL/GenBank/DDBJ whole genome shotgun (WGS) entry which is preliminary data.</text>
</comment>